<evidence type="ECO:0000313" key="1">
    <source>
        <dbReference type="EnsemblMetazoa" id="PPA37284.1"/>
    </source>
</evidence>
<accession>A0A8R1YPT7</accession>
<protein>
    <submittedName>
        <fullName evidence="1">Uncharacterized protein</fullName>
    </submittedName>
</protein>
<dbReference type="AlphaFoldDB" id="A0A2A6BSG0"/>
<dbReference type="Proteomes" id="UP000005239">
    <property type="component" value="Unassembled WGS sequence"/>
</dbReference>
<dbReference type="EnsemblMetazoa" id="PPA37284.1">
    <property type="protein sequence ID" value="PPA37284.1"/>
    <property type="gene ID" value="WBGene00275653"/>
</dbReference>
<gene>
    <name evidence="1" type="primary">WBGene00275653</name>
</gene>
<dbReference type="OrthoDB" id="20134at2759"/>
<reference evidence="1" key="2">
    <citation type="submission" date="2022-06" db="UniProtKB">
        <authorList>
            <consortium name="EnsemblMetazoa"/>
        </authorList>
    </citation>
    <scope>IDENTIFICATION</scope>
    <source>
        <strain evidence="1">PS312</strain>
    </source>
</reference>
<organism evidence="1 2">
    <name type="scientific">Pristionchus pacificus</name>
    <name type="common">Parasitic nematode worm</name>
    <dbReference type="NCBI Taxonomy" id="54126"/>
    <lineage>
        <taxon>Eukaryota</taxon>
        <taxon>Metazoa</taxon>
        <taxon>Ecdysozoa</taxon>
        <taxon>Nematoda</taxon>
        <taxon>Chromadorea</taxon>
        <taxon>Rhabditida</taxon>
        <taxon>Rhabditina</taxon>
        <taxon>Diplogasteromorpha</taxon>
        <taxon>Diplogasteroidea</taxon>
        <taxon>Neodiplogasteridae</taxon>
        <taxon>Pristionchus</taxon>
    </lineage>
</organism>
<proteinExistence type="predicted"/>
<keyword evidence="2" id="KW-1185">Reference proteome</keyword>
<evidence type="ECO:0000313" key="2">
    <source>
        <dbReference type="Proteomes" id="UP000005239"/>
    </source>
</evidence>
<sequence length="132" mass="14500">VPYETVCEKIEQWPAHAKNFDYPKSCDLGFSRVLMTIGIFIFHAKPPLGPDDGYRSKSDFDVTSSGANGGIDIFELCQTQTDLIDSLANGLILRVLMTVGILDLVVEPPLAPDDVTSESVFLIFSDILSDIF</sequence>
<accession>A0A2A6BSG0</accession>
<reference evidence="2" key="1">
    <citation type="journal article" date="2008" name="Nat. Genet.">
        <title>The Pristionchus pacificus genome provides a unique perspective on nematode lifestyle and parasitism.</title>
        <authorList>
            <person name="Dieterich C."/>
            <person name="Clifton S.W."/>
            <person name="Schuster L.N."/>
            <person name="Chinwalla A."/>
            <person name="Delehaunty K."/>
            <person name="Dinkelacker I."/>
            <person name="Fulton L."/>
            <person name="Fulton R."/>
            <person name="Godfrey J."/>
            <person name="Minx P."/>
            <person name="Mitreva M."/>
            <person name="Roeseler W."/>
            <person name="Tian H."/>
            <person name="Witte H."/>
            <person name="Yang S.P."/>
            <person name="Wilson R.K."/>
            <person name="Sommer R.J."/>
        </authorList>
    </citation>
    <scope>NUCLEOTIDE SEQUENCE [LARGE SCALE GENOMIC DNA]</scope>
    <source>
        <strain evidence="2">PS312</strain>
    </source>
</reference>
<name>A0A2A6BSG0_PRIPA</name>